<dbReference type="EMBL" id="JACKVC010000006">
    <property type="protein sequence ID" value="MCV7386437.1"/>
    <property type="molecule type" value="Genomic_DNA"/>
</dbReference>
<dbReference type="Pfam" id="PF20247">
    <property type="entry name" value="DUF6602"/>
    <property type="match status" value="1"/>
</dbReference>
<name>A0AAW5SVR1_9MYCO</name>
<dbReference type="RefSeq" id="WP_133058134.1">
    <property type="nucleotide sequence ID" value="NZ_JACKVC010000006.1"/>
</dbReference>
<protein>
    <recommendedName>
        <fullName evidence="1">DUF6602 domain-containing protein</fullName>
    </recommendedName>
</protein>
<dbReference type="Proteomes" id="UP001141659">
    <property type="component" value="Unassembled WGS sequence"/>
</dbReference>
<accession>A0AAW5SVR1</accession>
<organism evidence="2 3">
    <name type="scientific">Mycolicibacterium porcinum</name>
    <dbReference type="NCBI Taxonomy" id="39693"/>
    <lineage>
        <taxon>Bacteria</taxon>
        <taxon>Bacillati</taxon>
        <taxon>Actinomycetota</taxon>
        <taxon>Actinomycetes</taxon>
        <taxon>Mycobacteriales</taxon>
        <taxon>Mycobacteriaceae</taxon>
        <taxon>Mycolicibacterium</taxon>
    </lineage>
</organism>
<evidence type="ECO:0000313" key="2">
    <source>
        <dbReference type="EMBL" id="MCV7386437.1"/>
    </source>
</evidence>
<reference evidence="2" key="2">
    <citation type="journal article" date="2022" name="BMC Genomics">
        <title>Comparative genome analysis of mycobacteria focusing on tRNA and non-coding RNA.</title>
        <authorList>
            <person name="Behra P.R.K."/>
            <person name="Pettersson B.M.F."/>
            <person name="Ramesh M."/>
            <person name="Das S."/>
            <person name="Dasgupta S."/>
            <person name="Kirsebom L.A."/>
        </authorList>
    </citation>
    <scope>NUCLEOTIDE SEQUENCE</scope>
    <source>
        <strain evidence="2">DSM 44242</strain>
    </source>
</reference>
<proteinExistence type="predicted"/>
<gene>
    <name evidence="2" type="ORF">H5P34_00050</name>
</gene>
<evidence type="ECO:0000313" key="3">
    <source>
        <dbReference type="Proteomes" id="UP001141659"/>
    </source>
</evidence>
<evidence type="ECO:0000259" key="1">
    <source>
        <dbReference type="Pfam" id="PF20247"/>
    </source>
</evidence>
<sequence>MTGRNEPPEEMPQSRFDLAEAFRARQQQLESDLGFGRTVLAHPGTLGDATELDWRGMLADFLPRRYGVAKAFVIDVNGAMSDQLDIVVHDRHYSPLLFEVGGAHFIPAESVYAVFEIKQTLNKSHVEYAGDKIASVRRLRRTSVGFGTATGVAVAQEPKRILGGLLVLDSDWSPPLGVPLRDALNARNSDQALDFGCALRAGTFEAPDPTVGGELWVSSDPTTSLIFFALRLLSRLREMATVPAMDYAAYIESAQLSAKRD</sequence>
<dbReference type="CDD" id="cd21411">
    <property type="entry name" value="NucC"/>
    <property type="match status" value="1"/>
</dbReference>
<dbReference type="InterPro" id="IPR046537">
    <property type="entry name" value="DUF6602"/>
</dbReference>
<dbReference type="AlphaFoldDB" id="A0AAW5SVR1"/>
<comment type="caution">
    <text evidence="2">The sequence shown here is derived from an EMBL/GenBank/DDBJ whole genome shotgun (WGS) entry which is preliminary data.</text>
</comment>
<feature type="domain" description="DUF6602" evidence="1">
    <location>
        <begin position="39"/>
        <end position="139"/>
    </location>
</feature>
<reference evidence="2" key="1">
    <citation type="submission" date="2020-07" db="EMBL/GenBank/DDBJ databases">
        <authorList>
            <person name="Pettersson B.M.F."/>
            <person name="Behra P.R.K."/>
            <person name="Ramesh M."/>
            <person name="Das S."/>
            <person name="Dasgupta S."/>
            <person name="Kirsebom L.A."/>
        </authorList>
    </citation>
    <scope>NUCLEOTIDE SEQUENCE</scope>
    <source>
        <strain evidence="2">DSM 44242</strain>
    </source>
</reference>